<evidence type="ECO:0000256" key="1">
    <source>
        <dbReference type="ARBA" id="ARBA00023015"/>
    </source>
</evidence>
<evidence type="ECO:0000313" key="5">
    <source>
        <dbReference type="EMBL" id="MBO2446373.1"/>
    </source>
</evidence>
<protein>
    <submittedName>
        <fullName evidence="5">AraC family transcriptional regulator</fullName>
    </submittedName>
</protein>
<keyword evidence="6" id="KW-1185">Reference proteome</keyword>
<dbReference type="PANTHER" id="PTHR46796:SF7">
    <property type="entry name" value="ARAC FAMILY TRANSCRIPTIONAL REGULATOR"/>
    <property type="match status" value="1"/>
</dbReference>
<dbReference type="SUPFAM" id="SSF46689">
    <property type="entry name" value="Homeodomain-like"/>
    <property type="match status" value="2"/>
</dbReference>
<name>A0A939PAF3_9ACTN</name>
<dbReference type="Gene3D" id="1.10.10.60">
    <property type="entry name" value="Homeodomain-like"/>
    <property type="match status" value="2"/>
</dbReference>
<organism evidence="5 6">
    <name type="scientific">Actinomadura barringtoniae</name>
    <dbReference type="NCBI Taxonomy" id="1427535"/>
    <lineage>
        <taxon>Bacteria</taxon>
        <taxon>Bacillati</taxon>
        <taxon>Actinomycetota</taxon>
        <taxon>Actinomycetes</taxon>
        <taxon>Streptosporangiales</taxon>
        <taxon>Thermomonosporaceae</taxon>
        <taxon>Actinomadura</taxon>
    </lineage>
</organism>
<dbReference type="InterPro" id="IPR014710">
    <property type="entry name" value="RmlC-like_jellyroll"/>
</dbReference>
<dbReference type="InterPro" id="IPR050204">
    <property type="entry name" value="AraC_XylS_family_regulators"/>
</dbReference>
<evidence type="ECO:0000259" key="4">
    <source>
        <dbReference type="PROSITE" id="PS01124"/>
    </source>
</evidence>
<dbReference type="PANTHER" id="PTHR46796">
    <property type="entry name" value="HTH-TYPE TRANSCRIPTIONAL ACTIVATOR RHAS-RELATED"/>
    <property type="match status" value="1"/>
</dbReference>
<dbReference type="EMBL" id="JAGEOJ010000002">
    <property type="protein sequence ID" value="MBO2446373.1"/>
    <property type="molecule type" value="Genomic_DNA"/>
</dbReference>
<dbReference type="SMART" id="SM00342">
    <property type="entry name" value="HTH_ARAC"/>
    <property type="match status" value="1"/>
</dbReference>
<dbReference type="Proteomes" id="UP000669179">
    <property type="component" value="Unassembled WGS sequence"/>
</dbReference>
<dbReference type="Gene3D" id="2.60.120.10">
    <property type="entry name" value="Jelly Rolls"/>
    <property type="match status" value="1"/>
</dbReference>
<dbReference type="Pfam" id="PF12833">
    <property type="entry name" value="HTH_18"/>
    <property type="match status" value="1"/>
</dbReference>
<dbReference type="InterPro" id="IPR009057">
    <property type="entry name" value="Homeodomain-like_sf"/>
</dbReference>
<dbReference type="Pfam" id="PF12852">
    <property type="entry name" value="Cupin_6"/>
    <property type="match status" value="1"/>
</dbReference>
<gene>
    <name evidence="5" type="ORF">J4573_04675</name>
</gene>
<dbReference type="AlphaFoldDB" id="A0A939PAF3"/>
<evidence type="ECO:0000256" key="2">
    <source>
        <dbReference type="ARBA" id="ARBA00023125"/>
    </source>
</evidence>
<sequence>MDPLTDALDVAQVRGTVAATVHAGDAWGLDIADIPGAAFHAVTEGTAWLCLDDREPLRLMPGDLALLPAGTPHRLASDPGRPCDPFDHVAARQALGTGGRLTVGTGPARTRILCASYHQETALVLGLLPDLVHLPADPEAPIEHVLRLLGHEIRRPRVGAPTVLDRLLDVLLVHIMRTWLESEDAGRVPPSWLAALRDPTVAAALTALHTEPARNWTLETLARRAGVSRATLLRRFPALVGQPPLAYLARWRMELAARQLRTTDDAIGPIARSVGYTSEYAFNRAFSRIRGTTPGRYRAHHRL</sequence>
<reference evidence="5" key="1">
    <citation type="submission" date="2021-03" db="EMBL/GenBank/DDBJ databases">
        <authorList>
            <person name="Kanchanasin P."/>
            <person name="Saeng-In P."/>
            <person name="Phongsopitanun W."/>
            <person name="Yuki M."/>
            <person name="Kudo T."/>
            <person name="Ohkuma M."/>
            <person name="Tanasupawat S."/>
        </authorList>
    </citation>
    <scope>NUCLEOTIDE SEQUENCE</scope>
    <source>
        <strain evidence="5">GKU 128</strain>
    </source>
</reference>
<dbReference type="InterPro" id="IPR032783">
    <property type="entry name" value="AraC_lig"/>
</dbReference>
<keyword evidence="1" id="KW-0805">Transcription regulation</keyword>
<proteinExistence type="predicted"/>
<dbReference type="InterPro" id="IPR011051">
    <property type="entry name" value="RmlC_Cupin_sf"/>
</dbReference>
<dbReference type="InterPro" id="IPR018060">
    <property type="entry name" value="HTH_AraC"/>
</dbReference>
<dbReference type="RefSeq" id="WP_208253985.1">
    <property type="nucleotide sequence ID" value="NZ_JAGEOJ010000002.1"/>
</dbReference>
<keyword evidence="2" id="KW-0238">DNA-binding</keyword>
<comment type="caution">
    <text evidence="5">The sequence shown here is derived from an EMBL/GenBank/DDBJ whole genome shotgun (WGS) entry which is preliminary data.</text>
</comment>
<feature type="domain" description="HTH araC/xylS-type" evidence="4">
    <location>
        <begin position="202"/>
        <end position="300"/>
    </location>
</feature>
<dbReference type="PROSITE" id="PS01124">
    <property type="entry name" value="HTH_ARAC_FAMILY_2"/>
    <property type="match status" value="1"/>
</dbReference>
<dbReference type="GO" id="GO:0003700">
    <property type="term" value="F:DNA-binding transcription factor activity"/>
    <property type="evidence" value="ECO:0007669"/>
    <property type="project" value="InterPro"/>
</dbReference>
<dbReference type="GO" id="GO:0043565">
    <property type="term" value="F:sequence-specific DNA binding"/>
    <property type="evidence" value="ECO:0007669"/>
    <property type="project" value="InterPro"/>
</dbReference>
<accession>A0A939PAF3</accession>
<evidence type="ECO:0000256" key="3">
    <source>
        <dbReference type="ARBA" id="ARBA00023163"/>
    </source>
</evidence>
<dbReference type="SUPFAM" id="SSF51182">
    <property type="entry name" value="RmlC-like cupins"/>
    <property type="match status" value="1"/>
</dbReference>
<evidence type="ECO:0000313" key="6">
    <source>
        <dbReference type="Proteomes" id="UP000669179"/>
    </source>
</evidence>
<keyword evidence="3" id="KW-0804">Transcription</keyword>